<name>A0A1G9FUA0_9BACT</name>
<accession>A0A1G9FUA0</accession>
<evidence type="ECO:0000259" key="3">
    <source>
        <dbReference type="PROSITE" id="PS50887"/>
    </source>
</evidence>
<dbReference type="SMART" id="SM00052">
    <property type="entry name" value="EAL"/>
    <property type="match status" value="1"/>
</dbReference>
<feature type="transmembrane region" description="Helical" evidence="1">
    <location>
        <begin position="83"/>
        <end position="104"/>
    </location>
</feature>
<keyword evidence="1" id="KW-0812">Transmembrane</keyword>
<dbReference type="NCBIfam" id="TIGR00254">
    <property type="entry name" value="GGDEF"/>
    <property type="match status" value="1"/>
</dbReference>
<proteinExistence type="predicted"/>
<dbReference type="InterPro" id="IPR000160">
    <property type="entry name" value="GGDEF_dom"/>
</dbReference>
<dbReference type="Gene3D" id="3.20.20.450">
    <property type="entry name" value="EAL domain"/>
    <property type="match status" value="1"/>
</dbReference>
<keyword evidence="1" id="KW-1133">Transmembrane helix</keyword>
<organism evidence="4 5">
    <name type="scientific">Maridesulfovibrio ferrireducens</name>
    <dbReference type="NCBI Taxonomy" id="246191"/>
    <lineage>
        <taxon>Bacteria</taxon>
        <taxon>Pseudomonadati</taxon>
        <taxon>Thermodesulfobacteriota</taxon>
        <taxon>Desulfovibrionia</taxon>
        <taxon>Desulfovibrionales</taxon>
        <taxon>Desulfovibrionaceae</taxon>
        <taxon>Maridesulfovibrio</taxon>
    </lineage>
</organism>
<dbReference type="AlphaFoldDB" id="A0A1G9FUA0"/>
<dbReference type="Gene3D" id="3.30.70.270">
    <property type="match status" value="1"/>
</dbReference>
<dbReference type="InterPro" id="IPR043128">
    <property type="entry name" value="Rev_trsase/Diguanyl_cyclase"/>
</dbReference>
<evidence type="ECO:0000313" key="5">
    <source>
        <dbReference type="Proteomes" id="UP000199053"/>
    </source>
</evidence>
<dbReference type="InterPro" id="IPR035919">
    <property type="entry name" value="EAL_sf"/>
</dbReference>
<keyword evidence="1" id="KW-0472">Membrane</keyword>
<dbReference type="GO" id="GO:0071111">
    <property type="term" value="F:cyclic-guanylate-specific phosphodiesterase activity"/>
    <property type="evidence" value="ECO:0007669"/>
    <property type="project" value="InterPro"/>
</dbReference>
<dbReference type="SUPFAM" id="SSF141868">
    <property type="entry name" value="EAL domain-like"/>
    <property type="match status" value="1"/>
</dbReference>
<dbReference type="Pfam" id="PF00990">
    <property type="entry name" value="GGDEF"/>
    <property type="match status" value="1"/>
</dbReference>
<dbReference type="PROSITE" id="PS50887">
    <property type="entry name" value="GGDEF"/>
    <property type="match status" value="1"/>
</dbReference>
<evidence type="ECO:0000256" key="1">
    <source>
        <dbReference type="SAM" id="Phobius"/>
    </source>
</evidence>
<keyword evidence="5" id="KW-1185">Reference proteome</keyword>
<feature type="transmembrane region" description="Helical" evidence="1">
    <location>
        <begin position="54"/>
        <end position="77"/>
    </location>
</feature>
<dbReference type="PROSITE" id="PS51257">
    <property type="entry name" value="PROKAR_LIPOPROTEIN"/>
    <property type="match status" value="1"/>
</dbReference>
<dbReference type="Pfam" id="PF00563">
    <property type="entry name" value="EAL"/>
    <property type="match status" value="1"/>
</dbReference>
<dbReference type="RefSeq" id="WP_092160091.1">
    <property type="nucleotide sequence ID" value="NZ_FNGA01000002.1"/>
</dbReference>
<protein>
    <submittedName>
        <fullName evidence="4">Diguanylate cyclase (GGDEF) domain-containing protein</fullName>
    </submittedName>
</protein>
<dbReference type="InterPro" id="IPR001633">
    <property type="entry name" value="EAL_dom"/>
</dbReference>
<dbReference type="PANTHER" id="PTHR33121">
    <property type="entry name" value="CYCLIC DI-GMP PHOSPHODIESTERASE PDEF"/>
    <property type="match status" value="1"/>
</dbReference>
<dbReference type="EMBL" id="FNGA01000002">
    <property type="protein sequence ID" value="SDK91937.1"/>
    <property type="molecule type" value="Genomic_DNA"/>
</dbReference>
<dbReference type="InterPro" id="IPR050706">
    <property type="entry name" value="Cyclic-di-GMP_PDE-like"/>
</dbReference>
<dbReference type="PANTHER" id="PTHR33121:SF70">
    <property type="entry name" value="SIGNALING PROTEIN YKOW"/>
    <property type="match status" value="1"/>
</dbReference>
<dbReference type="CDD" id="cd01948">
    <property type="entry name" value="EAL"/>
    <property type="match status" value="1"/>
</dbReference>
<dbReference type="SMART" id="SM00267">
    <property type="entry name" value="GGDEF"/>
    <property type="match status" value="1"/>
</dbReference>
<dbReference type="OrthoDB" id="7673416at2"/>
<evidence type="ECO:0000259" key="2">
    <source>
        <dbReference type="PROSITE" id="PS50883"/>
    </source>
</evidence>
<gene>
    <name evidence="4" type="ORF">SAMN05660337_1706</name>
</gene>
<dbReference type="PROSITE" id="PS50883">
    <property type="entry name" value="EAL"/>
    <property type="match status" value="1"/>
</dbReference>
<dbReference type="SUPFAM" id="SSF55073">
    <property type="entry name" value="Nucleotide cyclase"/>
    <property type="match status" value="1"/>
</dbReference>
<dbReference type="CDD" id="cd01949">
    <property type="entry name" value="GGDEF"/>
    <property type="match status" value="1"/>
</dbReference>
<sequence>MHILKDTGNTIFFTEIGIGLLILIAGAACYIALIKHIRTNEENLYKVTKTGFAILISFICAFMIGYSVVIFSVIFHYHFDFNAIFGPILFLGSIFVLASAYFNVGLFKKLLNSNVELKKQALHDYMTGLPNRRLLVRKISLALVNKHNNKNKGFAVAFIDILNFKRVNDSFGHFVGDEILVQTADRITGAVRNIDTVARLGGDDFVILIENVTPRQTVWFMKNIKKALQAPYTIDGVEFSLDISYGICTDKHGDNHPEDLINKANMAMRISKKRGKNYFSFFVESMLNSAQDLLKFENDFHNGLLNNEFYLVFQPQYTLKPELALKGFEALIRWNHPDKGLISPIQFIPLAEETGLILKLDRYVLDNACRIWADWLGKNPSCSSLQISVNISAYHMKIPTFVHFAEQTTTKYNIPTDSLVIELTESAIIADPDLASQKLDALHALGIQCAIDDFGTGYSSLTYLTKFPTDILKIDKSFIKGIESSASAKQIVKSVIDLAHGLNMVVVAEGVEMKSQLKILEELDCDMVQGFYLSMPLSEQDAFDISTQ</sequence>
<dbReference type="InterPro" id="IPR029787">
    <property type="entry name" value="Nucleotide_cyclase"/>
</dbReference>
<feature type="domain" description="GGDEF" evidence="3">
    <location>
        <begin position="152"/>
        <end position="284"/>
    </location>
</feature>
<reference evidence="5" key="1">
    <citation type="submission" date="2016-10" db="EMBL/GenBank/DDBJ databases">
        <authorList>
            <person name="Varghese N."/>
            <person name="Submissions S."/>
        </authorList>
    </citation>
    <scope>NUCLEOTIDE SEQUENCE [LARGE SCALE GENOMIC DNA]</scope>
    <source>
        <strain evidence="5">DSM 16995</strain>
    </source>
</reference>
<evidence type="ECO:0000313" key="4">
    <source>
        <dbReference type="EMBL" id="SDK91937.1"/>
    </source>
</evidence>
<dbReference type="Proteomes" id="UP000199053">
    <property type="component" value="Unassembled WGS sequence"/>
</dbReference>
<feature type="domain" description="EAL" evidence="2">
    <location>
        <begin position="293"/>
        <end position="548"/>
    </location>
</feature>
<dbReference type="STRING" id="246191.SAMN05660337_1706"/>
<feature type="transmembrane region" description="Helical" evidence="1">
    <location>
        <begin position="12"/>
        <end position="33"/>
    </location>
</feature>